<evidence type="ECO:0000256" key="2">
    <source>
        <dbReference type="ARBA" id="ARBA00022617"/>
    </source>
</evidence>
<dbReference type="AlphaFoldDB" id="A0A286G6X9"/>
<dbReference type="OrthoDB" id="9805202at2"/>
<dbReference type="InterPro" id="IPR036909">
    <property type="entry name" value="Cyt_c-like_dom_sf"/>
</dbReference>
<evidence type="ECO:0000256" key="3">
    <source>
        <dbReference type="ARBA" id="ARBA00022723"/>
    </source>
</evidence>
<sequence>MRIRIFIGSAVWAAALLSLLLHPADAHAAADGGAVEVDRDLLAAFERPAAVPFPADNPYTPEKAALGERLFHDPRLSGADDRSCASCHIPERGFEDGLPTGAAIDGTPLGRRVPTILNAAWGALFFWDGRADGLEDQALGPVQNPREMNQTLPELVGELKADPDLVAAFATAFPDRPEITADTIAAALATFERTVVSGIAPFDRWVAGDDGAVSAAAKRGFALFTGEAGCVSCHSGWAFTDNAFHDIGLPDPDVGRGEILGMAELNHAFKTPTLRDLGARGPYMHNGMLTTLEQVVGHYAHVRDMTHAMDASHAMHHGKAHPETVTRASLSPDLPKVDLSAQDQADLVAFLMSLDADAAPPPFRAETIGLPATTVTTTEISQKDKQFQPGAITVKVGATVHVLNDDTRSHNVRVDDPKLTLNSGYQDPGQSVELSFPEAGTYHVFCGIHPKMELVVTAE</sequence>
<dbReference type="InterPro" id="IPR028096">
    <property type="entry name" value="EfeO_Cupredoxin"/>
</dbReference>
<evidence type="ECO:0000256" key="8">
    <source>
        <dbReference type="SAM" id="SignalP"/>
    </source>
</evidence>
<dbReference type="Gene3D" id="2.60.40.420">
    <property type="entry name" value="Cupredoxins - blue copper proteins"/>
    <property type="match status" value="1"/>
</dbReference>
<evidence type="ECO:0000259" key="9">
    <source>
        <dbReference type="PROSITE" id="PS51007"/>
    </source>
</evidence>
<keyword evidence="10" id="KW-0575">Peroxidase</keyword>
<dbReference type="GO" id="GO:0030313">
    <property type="term" value="C:cell envelope"/>
    <property type="evidence" value="ECO:0007669"/>
    <property type="project" value="UniProtKB-SubCell"/>
</dbReference>
<dbReference type="InterPro" id="IPR009056">
    <property type="entry name" value="Cyt_c-like_dom"/>
</dbReference>
<protein>
    <submittedName>
        <fullName evidence="10">Cytochrome c peroxidase</fullName>
    </submittedName>
</protein>
<evidence type="ECO:0000256" key="6">
    <source>
        <dbReference type="ARBA" id="ARBA00023004"/>
    </source>
</evidence>
<dbReference type="GO" id="GO:0020037">
    <property type="term" value="F:heme binding"/>
    <property type="evidence" value="ECO:0007669"/>
    <property type="project" value="InterPro"/>
</dbReference>
<accession>A0A286G6X9</accession>
<reference evidence="10 11" key="1">
    <citation type="submission" date="2017-09" db="EMBL/GenBank/DDBJ databases">
        <authorList>
            <person name="Ehlers B."/>
            <person name="Leendertz F.H."/>
        </authorList>
    </citation>
    <scope>NUCLEOTIDE SEQUENCE [LARGE SCALE GENOMIC DNA]</scope>
    <source>
        <strain evidence="10 11">USBA 140</strain>
    </source>
</reference>
<dbReference type="InterPro" id="IPR051395">
    <property type="entry name" value="Cytochrome_c_Peroxidase/MauG"/>
</dbReference>
<dbReference type="PROSITE" id="PS51007">
    <property type="entry name" value="CYTC"/>
    <property type="match status" value="2"/>
</dbReference>
<dbReference type="Pfam" id="PF13473">
    <property type="entry name" value="Cupredoxin_1"/>
    <property type="match status" value="1"/>
</dbReference>
<dbReference type="GO" id="GO:0046872">
    <property type="term" value="F:metal ion binding"/>
    <property type="evidence" value="ECO:0007669"/>
    <property type="project" value="UniProtKB-KW"/>
</dbReference>
<dbReference type="EMBL" id="OCNJ01000001">
    <property type="protein sequence ID" value="SOD90724.1"/>
    <property type="molecule type" value="Genomic_DNA"/>
</dbReference>
<evidence type="ECO:0000256" key="1">
    <source>
        <dbReference type="ARBA" id="ARBA00004196"/>
    </source>
</evidence>
<dbReference type="Gene3D" id="1.10.760.10">
    <property type="entry name" value="Cytochrome c-like domain"/>
    <property type="match status" value="2"/>
</dbReference>
<dbReference type="GO" id="GO:0009055">
    <property type="term" value="F:electron transfer activity"/>
    <property type="evidence" value="ECO:0007669"/>
    <property type="project" value="InterPro"/>
</dbReference>
<dbReference type="InterPro" id="IPR004852">
    <property type="entry name" value="Di-haem_cyt_c_peroxidsae"/>
</dbReference>
<evidence type="ECO:0000256" key="7">
    <source>
        <dbReference type="PROSITE-ProRule" id="PRU00433"/>
    </source>
</evidence>
<keyword evidence="11" id="KW-1185">Reference proteome</keyword>
<feature type="signal peptide" evidence="8">
    <location>
        <begin position="1"/>
        <end position="28"/>
    </location>
</feature>
<keyword evidence="6 7" id="KW-0408">Iron</keyword>
<dbReference type="GO" id="GO:0004130">
    <property type="term" value="F:cytochrome-c peroxidase activity"/>
    <property type="evidence" value="ECO:0007669"/>
    <property type="project" value="TreeGrafter"/>
</dbReference>
<feature type="chain" id="PRO_5012718860" evidence="8">
    <location>
        <begin position="29"/>
        <end position="459"/>
    </location>
</feature>
<dbReference type="RefSeq" id="WP_097277508.1">
    <property type="nucleotide sequence ID" value="NZ_OCNJ01000001.1"/>
</dbReference>
<feature type="domain" description="Cytochrome c" evidence="9">
    <location>
        <begin position="62"/>
        <end position="174"/>
    </location>
</feature>
<dbReference type="Pfam" id="PF03150">
    <property type="entry name" value="CCP_MauG"/>
    <property type="match status" value="1"/>
</dbReference>
<dbReference type="SUPFAM" id="SSF49503">
    <property type="entry name" value="Cupredoxins"/>
    <property type="match status" value="1"/>
</dbReference>
<dbReference type="PANTHER" id="PTHR30600:SF10">
    <property type="entry name" value="BLL6722 PROTEIN"/>
    <property type="match status" value="1"/>
</dbReference>
<evidence type="ECO:0000313" key="10">
    <source>
        <dbReference type="EMBL" id="SOD90724.1"/>
    </source>
</evidence>
<organism evidence="10 11">
    <name type="scientific">Caenispirillum bisanense</name>
    <dbReference type="NCBI Taxonomy" id="414052"/>
    <lineage>
        <taxon>Bacteria</taxon>
        <taxon>Pseudomonadati</taxon>
        <taxon>Pseudomonadota</taxon>
        <taxon>Alphaproteobacteria</taxon>
        <taxon>Rhodospirillales</taxon>
        <taxon>Novispirillaceae</taxon>
        <taxon>Caenispirillum</taxon>
    </lineage>
</organism>
<proteinExistence type="predicted"/>
<dbReference type="SUPFAM" id="SSF46626">
    <property type="entry name" value="Cytochrome c"/>
    <property type="match status" value="2"/>
</dbReference>
<comment type="subcellular location">
    <subcellularLocation>
        <location evidence="1">Cell envelope</location>
    </subcellularLocation>
</comment>
<gene>
    <name evidence="10" type="ORF">SAMN05421508_101638</name>
</gene>
<dbReference type="PANTHER" id="PTHR30600">
    <property type="entry name" value="CYTOCHROME C PEROXIDASE-RELATED"/>
    <property type="match status" value="1"/>
</dbReference>
<name>A0A286G6X9_9PROT</name>
<keyword evidence="4 8" id="KW-0732">Signal</keyword>
<keyword evidence="3 7" id="KW-0479">Metal-binding</keyword>
<evidence type="ECO:0000256" key="5">
    <source>
        <dbReference type="ARBA" id="ARBA00023002"/>
    </source>
</evidence>
<keyword evidence="2 7" id="KW-0349">Heme</keyword>
<dbReference type="Proteomes" id="UP000219621">
    <property type="component" value="Unassembled WGS sequence"/>
</dbReference>
<dbReference type="InterPro" id="IPR008972">
    <property type="entry name" value="Cupredoxin"/>
</dbReference>
<feature type="domain" description="Cytochrome c" evidence="9">
    <location>
        <begin position="215"/>
        <end position="355"/>
    </location>
</feature>
<evidence type="ECO:0000313" key="11">
    <source>
        <dbReference type="Proteomes" id="UP000219621"/>
    </source>
</evidence>
<evidence type="ECO:0000256" key="4">
    <source>
        <dbReference type="ARBA" id="ARBA00022729"/>
    </source>
</evidence>
<keyword evidence="5" id="KW-0560">Oxidoreductase</keyword>